<dbReference type="InterPro" id="IPR035451">
    <property type="entry name" value="Ada-like_dom_sf"/>
</dbReference>
<proteinExistence type="predicted"/>
<feature type="domain" description="Type VII secretion system protein EssD-like" evidence="2">
    <location>
        <begin position="95"/>
        <end position="221"/>
    </location>
</feature>
<accession>R7A625</accession>
<dbReference type="Pfam" id="PF13930">
    <property type="entry name" value="Endonuclea_NS_2"/>
    <property type="match status" value="1"/>
</dbReference>
<dbReference type="Gene3D" id="3.40.10.10">
    <property type="entry name" value="DNA Methylphosphotriester Repair Domain"/>
    <property type="match status" value="1"/>
</dbReference>
<reference evidence="3" key="1">
    <citation type="submission" date="2012-11" db="EMBL/GenBank/DDBJ databases">
        <title>Dependencies among metagenomic species, viruses, plasmids and units of genetic variation.</title>
        <authorList>
            <person name="Nielsen H.B."/>
            <person name="Almeida M."/>
            <person name="Juncker A.S."/>
            <person name="Rasmussen S."/>
            <person name="Li J."/>
            <person name="Sunagawa S."/>
            <person name="Plichta D."/>
            <person name="Gautier L."/>
            <person name="Le Chatelier E."/>
            <person name="Peletier E."/>
            <person name="Bonde I."/>
            <person name="Nielsen T."/>
            <person name="Manichanh C."/>
            <person name="Arumugam M."/>
            <person name="Batto J."/>
            <person name="Santos M.B.Q.D."/>
            <person name="Blom N."/>
            <person name="Borruel N."/>
            <person name="Burgdorf K.S."/>
            <person name="Boumezbeur F."/>
            <person name="Casellas F."/>
            <person name="Dore J."/>
            <person name="Guarner F."/>
            <person name="Hansen T."/>
            <person name="Hildebrand F."/>
            <person name="Kaas R.S."/>
            <person name="Kennedy S."/>
            <person name="Kristiansen K."/>
            <person name="Kultima J.R."/>
            <person name="Leonard P."/>
            <person name="Levenez F."/>
            <person name="Lund O."/>
            <person name="Moumen B."/>
            <person name="Le Paslier D."/>
            <person name="Pons N."/>
            <person name="Pedersen O."/>
            <person name="Prifti E."/>
            <person name="Qin J."/>
            <person name="Raes J."/>
            <person name="Tap J."/>
            <person name="Tims S."/>
            <person name="Ussery D.W."/>
            <person name="Yamada T."/>
            <person name="MetaHit consortium"/>
            <person name="Renault P."/>
            <person name="Sicheritz-Ponten T."/>
            <person name="Bork P."/>
            <person name="Wang J."/>
            <person name="Brunak S."/>
            <person name="Ehrlich S.D."/>
        </authorList>
    </citation>
    <scope>NUCLEOTIDE SEQUENCE [LARGE SCALE GENOMIC DNA]</scope>
</reference>
<dbReference type="AlphaFoldDB" id="R7A625"/>
<dbReference type="InterPro" id="IPR044927">
    <property type="entry name" value="Endonuclea_NS_2"/>
</dbReference>
<name>R7A625_9FIRM</name>
<evidence type="ECO:0000256" key="1">
    <source>
        <dbReference type="SAM" id="SignalP"/>
    </source>
</evidence>
<dbReference type="SUPFAM" id="SSF57884">
    <property type="entry name" value="Ada DNA repair protein, N-terminal domain (N-Ada 10)"/>
    <property type="match status" value="1"/>
</dbReference>
<dbReference type="EMBL" id="CBHH010000030">
    <property type="protein sequence ID" value="CDD56258.1"/>
    <property type="molecule type" value="Genomic_DNA"/>
</dbReference>
<evidence type="ECO:0000259" key="2">
    <source>
        <dbReference type="Pfam" id="PF13930"/>
    </source>
</evidence>
<dbReference type="Proteomes" id="UP000018141">
    <property type="component" value="Unassembled WGS sequence"/>
</dbReference>
<evidence type="ECO:0000313" key="4">
    <source>
        <dbReference type="Proteomes" id="UP000018141"/>
    </source>
</evidence>
<sequence length="324" mass="35653">MRYHNLGGYFKHLLVLALLCALLAGCSNAQQQTEIDNTSYSGAAEASQTDAGDAQQQAAGDTLYGIPVYTGRPYVELNGNIPEFTDAEKNTNVFETYSELDSLGRCQTAYANVCQEIMPAQKRGPIGNVKPTGWHTVNYHELIDGNYLYNRCHLIAYELAGENANEKNLITGTRYLNITGMLPFENKVAAFVKSTGYHVLYRVTPVFYGSNLVASGVQMEAWSVEDNGQGICFNIYAYNVQPGIYIDYATGDSHVADNGQAAGTQTKAANKEQHEYILNTKNMKFHSPDCSSVSKMSDKNKQTFTGTREQVIEMGYEACGVCKP</sequence>
<evidence type="ECO:0000313" key="3">
    <source>
        <dbReference type="EMBL" id="CDD56258.1"/>
    </source>
</evidence>
<dbReference type="Gene3D" id="3.40.570.10">
    <property type="entry name" value="Extracellular Endonuclease, subunit A"/>
    <property type="match status" value="1"/>
</dbReference>
<feature type="signal peptide" evidence="1">
    <location>
        <begin position="1"/>
        <end position="29"/>
    </location>
</feature>
<dbReference type="InterPro" id="IPR044929">
    <property type="entry name" value="DNA/RNA_non-sp_Endonuclease_sf"/>
</dbReference>
<keyword evidence="1" id="KW-0732">Signal</keyword>
<organism evidence="3 4">
    <name type="scientific">Bacteroides pectinophilus CAG:437</name>
    <dbReference type="NCBI Taxonomy" id="1263051"/>
    <lineage>
        <taxon>Bacteria</taxon>
        <taxon>Bacillati</taxon>
        <taxon>Bacillota</taxon>
        <taxon>Clostridia</taxon>
        <taxon>Eubacteriales</taxon>
    </lineage>
</organism>
<protein>
    <recommendedName>
        <fullName evidence="2">Type VII secretion system protein EssD-like domain-containing protein</fullName>
    </recommendedName>
</protein>
<comment type="caution">
    <text evidence="3">The sequence shown here is derived from an EMBL/GenBank/DDBJ whole genome shotgun (WGS) entry which is preliminary data.</text>
</comment>
<dbReference type="PROSITE" id="PS51257">
    <property type="entry name" value="PROKAR_LIPOPROTEIN"/>
    <property type="match status" value="1"/>
</dbReference>
<feature type="chain" id="PRO_5004427665" description="Type VII secretion system protein EssD-like domain-containing protein" evidence="1">
    <location>
        <begin position="30"/>
        <end position="324"/>
    </location>
</feature>
<gene>
    <name evidence="3" type="ORF">BN656_00860</name>
</gene>